<comment type="caution">
    <text evidence="1">The sequence shown here is derived from an EMBL/GenBank/DDBJ whole genome shotgun (WGS) entry which is preliminary data.</text>
</comment>
<reference evidence="1" key="2">
    <citation type="submission" date="2020-06" db="EMBL/GenBank/DDBJ databases">
        <authorList>
            <person name="Sheffer M."/>
        </authorList>
    </citation>
    <scope>NUCLEOTIDE SEQUENCE</scope>
</reference>
<protein>
    <submittedName>
        <fullName evidence="1">Uncharacterized protein</fullName>
    </submittedName>
</protein>
<dbReference type="AlphaFoldDB" id="A0A8T0FEB7"/>
<dbReference type="EMBL" id="JABXBU010000012">
    <property type="protein sequence ID" value="KAF8789291.1"/>
    <property type="molecule type" value="Genomic_DNA"/>
</dbReference>
<proteinExistence type="predicted"/>
<gene>
    <name evidence="1" type="ORF">HNY73_007235</name>
</gene>
<sequence>MSLLAGTSRCIMSRTNYTSIIVGLVIILVLNARRSNGLVDAQELKFNDKGWNLMSLRKSLHRERAAKSTIKESPSKLTKRQLLEALKGIF</sequence>
<evidence type="ECO:0000313" key="1">
    <source>
        <dbReference type="EMBL" id="KAF8789291.1"/>
    </source>
</evidence>
<name>A0A8T0FEB7_ARGBR</name>
<dbReference type="Proteomes" id="UP000807504">
    <property type="component" value="Unassembled WGS sequence"/>
</dbReference>
<reference evidence="1" key="1">
    <citation type="journal article" date="2020" name="bioRxiv">
        <title>Chromosome-level reference genome of the European wasp spider Argiope bruennichi: a resource for studies on range expansion and evolutionary adaptation.</title>
        <authorList>
            <person name="Sheffer M.M."/>
            <person name="Hoppe A."/>
            <person name="Krehenwinkel H."/>
            <person name="Uhl G."/>
            <person name="Kuss A.W."/>
            <person name="Jensen L."/>
            <person name="Jensen C."/>
            <person name="Gillespie R.G."/>
            <person name="Hoff K.J."/>
            <person name="Prost S."/>
        </authorList>
    </citation>
    <scope>NUCLEOTIDE SEQUENCE</scope>
</reference>
<organism evidence="1 2">
    <name type="scientific">Argiope bruennichi</name>
    <name type="common">Wasp spider</name>
    <name type="synonym">Aranea bruennichi</name>
    <dbReference type="NCBI Taxonomy" id="94029"/>
    <lineage>
        <taxon>Eukaryota</taxon>
        <taxon>Metazoa</taxon>
        <taxon>Ecdysozoa</taxon>
        <taxon>Arthropoda</taxon>
        <taxon>Chelicerata</taxon>
        <taxon>Arachnida</taxon>
        <taxon>Araneae</taxon>
        <taxon>Araneomorphae</taxon>
        <taxon>Entelegynae</taxon>
        <taxon>Araneoidea</taxon>
        <taxon>Araneidae</taxon>
        <taxon>Argiope</taxon>
    </lineage>
</organism>
<keyword evidence="2" id="KW-1185">Reference proteome</keyword>
<evidence type="ECO:0000313" key="2">
    <source>
        <dbReference type="Proteomes" id="UP000807504"/>
    </source>
</evidence>
<accession>A0A8T0FEB7</accession>